<dbReference type="PROSITE" id="PS50885">
    <property type="entry name" value="HAMP"/>
    <property type="match status" value="1"/>
</dbReference>
<dbReference type="SMART" id="SM00304">
    <property type="entry name" value="HAMP"/>
    <property type="match status" value="1"/>
</dbReference>
<reference evidence="5 6" key="1">
    <citation type="submission" date="2021-08" db="EMBL/GenBank/DDBJ databases">
        <authorList>
            <person name="Peeters C."/>
        </authorList>
    </citation>
    <scope>NUCLEOTIDE SEQUENCE [LARGE SCALE GENOMIC DNA]</scope>
    <source>
        <strain evidence="5 6">LMG 32289</strain>
    </source>
</reference>
<dbReference type="PANTHER" id="PTHR44757:SF2">
    <property type="entry name" value="BIOFILM ARCHITECTURE MAINTENANCE PROTEIN MBAA"/>
    <property type="match status" value="1"/>
</dbReference>
<dbReference type="Gene3D" id="3.30.450.20">
    <property type="entry name" value="PAS domain"/>
    <property type="match status" value="2"/>
</dbReference>
<dbReference type="SUPFAM" id="SSF55785">
    <property type="entry name" value="PYP-like sensor domain (PAS domain)"/>
    <property type="match status" value="1"/>
</dbReference>
<accession>A0ABN7XSG9</accession>
<dbReference type="InterPro" id="IPR052155">
    <property type="entry name" value="Biofilm_reg_signaling"/>
</dbReference>
<dbReference type="SMART" id="SM00091">
    <property type="entry name" value="PAS"/>
    <property type="match status" value="1"/>
</dbReference>
<dbReference type="NCBIfam" id="TIGR00254">
    <property type="entry name" value="GGDEF"/>
    <property type="match status" value="1"/>
</dbReference>
<feature type="domain" description="PAS" evidence="2">
    <location>
        <begin position="371"/>
        <end position="415"/>
    </location>
</feature>
<evidence type="ECO:0000313" key="6">
    <source>
        <dbReference type="Proteomes" id="UP000706525"/>
    </source>
</evidence>
<dbReference type="Pfam" id="PF00990">
    <property type="entry name" value="GGDEF"/>
    <property type="match status" value="1"/>
</dbReference>
<dbReference type="CDD" id="cd12914">
    <property type="entry name" value="PDC1_DGC_like"/>
    <property type="match status" value="1"/>
</dbReference>
<dbReference type="SUPFAM" id="SSF158472">
    <property type="entry name" value="HAMP domain-like"/>
    <property type="match status" value="1"/>
</dbReference>
<dbReference type="EMBL" id="CAJZAG010000001">
    <property type="protein sequence ID" value="CAG9163947.1"/>
    <property type="molecule type" value="Genomic_DNA"/>
</dbReference>
<evidence type="ECO:0000313" key="5">
    <source>
        <dbReference type="EMBL" id="CAG9163947.1"/>
    </source>
</evidence>
<evidence type="ECO:0000256" key="1">
    <source>
        <dbReference type="SAM" id="Coils"/>
    </source>
</evidence>
<dbReference type="InterPro" id="IPR035965">
    <property type="entry name" value="PAS-like_dom_sf"/>
</dbReference>
<dbReference type="NCBIfam" id="TIGR00229">
    <property type="entry name" value="sensory_box"/>
    <property type="match status" value="1"/>
</dbReference>
<feature type="coiled-coil region" evidence="1">
    <location>
        <begin position="354"/>
        <end position="381"/>
    </location>
</feature>
<dbReference type="SMART" id="SM00267">
    <property type="entry name" value="GGDEF"/>
    <property type="match status" value="1"/>
</dbReference>
<dbReference type="InterPro" id="IPR043128">
    <property type="entry name" value="Rev_trsase/Diguanyl_cyclase"/>
</dbReference>
<dbReference type="InterPro" id="IPR000014">
    <property type="entry name" value="PAS"/>
</dbReference>
<feature type="domain" description="HAMP" evidence="3">
    <location>
        <begin position="306"/>
        <end position="359"/>
    </location>
</feature>
<evidence type="ECO:0000259" key="4">
    <source>
        <dbReference type="PROSITE" id="PS50887"/>
    </source>
</evidence>
<dbReference type="PROSITE" id="PS50887">
    <property type="entry name" value="GGDEF"/>
    <property type="match status" value="1"/>
</dbReference>
<keyword evidence="6" id="KW-1185">Reference proteome</keyword>
<dbReference type="PROSITE" id="PS50112">
    <property type="entry name" value="PAS"/>
    <property type="match status" value="1"/>
</dbReference>
<dbReference type="Gene3D" id="3.30.70.270">
    <property type="match status" value="1"/>
</dbReference>
<dbReference type="InterPro" id="IPR000160">
    <property type="entry name" value="GGDEF_dom"/>
</dbReference>
<dbReference type="CDD" id="cd00130">
    <property type="entry name" value="PAS"/>
    <property type="match status" value="1"/>
</dbReference>
<dbReference type="InterPro" id="IPR003660">
    <property type="entry name" value="HAMP_dom"/>
</dbReference>
<gene>
    <name evidence="5" type="ORF">LMG32289_00278</name>
</gene>
<evidence type="ECO:0000259" key="3">
    <source>
        <dbReference type="PROSITE" id="PS50885"/>
    </source>
</evidence>
<dbReference type="Pfam" id="PF08448">
    <property type="entry name" value="PAS_4"/>
    <property type="match status" value="1"/>
</dbReference>
<dbReference type="InterPro" id="IPR029787">
    <property type="entry name" value="Nucleotide_cyclase"/>
</dbReference>
<feature type="domain" description="GGDEF" evidence="4">
    <location>
        <begin position="524"/>
        <end position="658"/>
    </location>
</feature>
<dbReference type="CDD" id="cd01949">
    <property type="entry name" value="GGDEF"/>
    <property type="match status" value="1"/>
</dbReference>
<protein>
    <recommendedName>
        <fullName evidence="7">Diguanylate cyclase</fullName>
    </recommendedName>
</protein>
<dbReference type="Gene3D" id="6.10.340.10">
    <property type="match status" value="1"/>
</dbReference>
<evidence type="ECO:0000259" key="2">
    <source>
        <dbReference type="PROSITE" id="PS50112"/>
    </source>
</evidence>
<evidence type="ECO:0008006" key="7">
    <source>
        <dbReference type="Google" id="ProtNLM"/>
    </source>
</evidence>
<name>A0ABN7XSG9_9BURK</name>
<proteinExistence type="predicted"/>
<dbReference type="Pfam" id="PF00672">
    <property type="entry name" value="HAMP"/>
    <property type="match status" value="1"/>
</dbReference>
<dbReference type="SUPFAM" id="SSF55073">
    <property type="entry name" value="Nucleotide cyclase"/>
    <property type="match status" value="1"/>
</dbReference>
<sequence>MKKNINMRHSLKYRMALATALVATLVLVVSAGFSQYYAYESLKGLLQDQQDTRVKMVAEQLDEKLESREVVLRRLAKQLEPALARPATELRRLATGAVDMPESFNAVLMAWPDGTLAFSTAVPEGYKANVSEREYFRAILRGAPFVVSDLIQGRYSNSPGVILAVPLHGPKGELRAVVAGVLNLNGHNFLRELSRSRVGVTGYYCLVSAPSNPRYALHPVAGTVLQPARAEGESCGAEQPKSAWEWFAPKQPIVARHALEANGWQVVAVLPAQEAFSPLIEIRQRAVIAGVMSLLVAGALMWLLIRHILAPLEHLHRTVRQLATRPTAVAELQHDSEDEIGELATAFSEVMHQLSERERALEAAKDRADASEKRMEAIANHVPDYVSFIDASERFAYVNQAYANHFGLAPAQIVGLTVRELWGTSEYVANEPFLAQARAGEAVTVTRECADGAWFEVTYQPAWNEARDALTGLHMFARNVTDERARLRQLEAQTLSDHLTGLLNRKGFDRRLADVMARADANGQRAALLLVDLDDFKAVNDTHGHAIGDRLLVAFAERLSHCVRKGDAVARIGGDEFAIILENVGHPGTVDRLARTVVQAALRPLVIGDQPFVATASVGSALHQPHGGSSISELFMRADMALYEAKRCGKARHASPTAPATFTV</sequence>
<dbReference type="InterPro" id="IPR013656">
    <property type="entry name" value="PAS_4"/>
</dbReference>
<comment type="caution">
    <text evidence="5">The sequence shown here is derived from an EMBL/GenBank/DDBJ whole genome shotgun (WGS) entry which is preliminary data.</text>
</comment>
<keyword evidence="1" id="KW-0175">Coiled coil</keyword>
<dbReference type="CDD" id="cd06225">
    <property type="entry name" value="HAMP"/>
    <property type="match status" value="1"/>
</dbReference>
<dbReference type="PANTHER" id="PTHR44757">
    <property type="entry name" value="DIGUANYLATE CYCLASE DGCP"/>
    <property type="match status" value="1"/>
</dbReference>
<dbReference type="Proteomes" id="UP000706525">
    <property type="component" value="Unassembled WGS sequence"/>
</dbReference>
<organism evidence="5 6">
    <name type="scientific">Cupriavidus pampae</name>
    <dbReference type="NCBI Taxonomy" id="659251"/>
    <lineage>
        <taxon>Bacteria</taxon>
        <taxon>Pseudomonadati</taxon>
        <taxon>Pseudomonadota</taxon>
        <taxon>Betaproteobacteria</taxon>
        <taxon>Burkholderiales</taxon>
        <taxon>Burkholderiaceae</taxon>
        <taxon>Cupriavidus</taxon>
    </lineage>
</organism>